<dbReference type="NCBIfam" id="TIGR01167">
    <property type="entry name" value="LPXTG_anchor"/>
    <property type="match status" value="1"/>
</dbReference>
<reference evidence="1 2" key="1">
    <citation type="journal article" date="2019" name="Nat. Med.">
        <title>Preventing dysbiosis of the neonatal mouse intestinal microbiome protects against late-onset sepsis.</title>
        <authorList>
            <person name="Singer J.R."/>
            <person name="Blosser E.G."/>
            <person name="Zindl C.L."/>
            <person name="Silberger D.J."/>
            <person name="Conlan S."/>
            <person name="Laufer V.A."/>
            <person name="DiToro D."/>
            <person name="Deming C."/>
            <person name="Kumar R."/>
            <person name="Morrow C.D."/>
            <person name="Segre J.A."/>
            <person name="Gray M.J."/>
            <person name="Randolph D.A."/>
            <person name="Weaver C.T."/>
        </authorList>
    </citation>
    <scope>NUCLEOTIDE SEQUENCE [LARGE SCALE GENOMIC DNA]</scope>
    <source>
        <strain evidence="1 2">V10</strain>
    </source>
</reference>
<dbReference type="RefSeq" id="WP_163587568.1">
    <property type="nucleotide sequence ID" value="NZ_CP040852.1"/>
</dbReference>
<accession>A0AAE6WGS5</accession>
<dbReference type="EMBL" id="CP040852">
    <property type="protein sequence ID" value="QIA89260.1"/>
    <property type="molecule type" value="Genomic_DNA"/>
</dbReference>
<name>A0AAE6WGS5_9LACO</name>
<protein>
    <submittedName>
        <fullName evidence="1">LPXTG cell wall anchor domain-containing protein</fullName>
    </submittedName>
</protein>
<proteinExistence type="predicted"/>
<organism evidence="1 2">
    <name type="scientific">Ligilactobacillus murinus</name>
    <dbReference type="NCBI Taxonomy" id="1622"/>
    <lineage>
        <taxon>Bacteria</taxon>
        <taxon>Bacillati</taxon>
        <taxon>Bacillota</taxon>
        <taxon>Bacilli</taxon>
        <taxon>Lactobacillales</taxon>
        <taxon>Lactobacillaceae</taxon>
        <taxon>Ligilactobacillus</taxon>
    </lineage>
</organism>
<dbReference type="AlphaFoldDB" id="A0AAE6WGS5"/>
<evidence type="ECO:0000313" key="1">
    <source>
        <dbReference type="EMBL" id="QIA89260.1"/>
    </source>
</evidence>
<sequence length="71" mass="8087">MERILRSLFFPSPSFRSSPFVCSFSARYESLPQTGESTSHISFWLGVSFIVFVLFILQGGNKSETAKYELK</sequence>
<dbReference type="Proteomes" id="UP000463931">
    <property type="component" value="Chromosome"/>
</dbReference>
<gene>
    <name evidence="1" type="ORF">FEE40_03180</name>
</gene>
<evidence type="ECO:0000313" key="2">
    <source>
        <dbReference type="Proteomes" id="UP000463931"/>
    </source>
</evidence>